<accession>A0ABQ1NR23</accession>
<name>A0ABQ1NR23_9MICC</name>
<protein>
    <recommendedName>
        <fullName evidence="3">TfoX N-terminal domain-containing protein</fullName>
    </recommendedName>
</protein>
<evidence type="ECO:0000313" key="2">
    <source>
        <dbReference type="Proteomes" id="UP000597761"/>
    </source>
</evidence>
<sequence length="130" mass="14179">MTGAGERGLDRLERIAAEFAGTPGVSRERMFHAPALRIRGKVFAFVAPDGRLIVKLPPDRLRVLLDDGTGDRVELGGRVMREWVALPVAAGPGEADAESAGGDQEERWRAAIHDSFTYVRSLIEGAVRDR</sequence>
<dbReference type="EMBL" id="BMJI01000002">
    <property type="protein sequence ID" value="GGC83237.1"/>
    <property type="molecule type" value="Genomic_DNA"/>
</dbReference>
<dbReference type="Proteomes" id="UP000597761">
    <property type="component" value="Unassembled WGS sequence"/>
</dbReference>
<keyword evidence="2" id="KW-1185">Reference proteome</keyword>
<comment type="caution">
    <text evidence="1">The sequence shown here is derived from an EMBL/GenBank/DDBJ whole genome shotgun (WGS) entry which is preliminary data.</text>
</comment>
<evidence type="ECO:0000313" key="1">
    <source>
        <dbReference type="EMBL" id="GGC83237.1"/>
    </source>
</evidence>
<dbReference type="RefSeq" id="WP_188666415.1">
    <property type="nucleotide sequence ID" value="NZ_BMJI01000002.1"/>
</dbReference>
<gene>
    <name evidence="1" type="ORF">GCM10011512_07490</name>
</gene>
<evidence type="ECO:0008006" key="3">
    <source>
        <dbReference type="Google" id="ProtNLM"/>
    </source>
</evidence>
<organism evidence="1 2">
    <name type="scientific">Tersicoccus solisilvae</name>
    <dbReference type="NCBI Taxonomy" id="1882339"/>
    <lineage>
        <taxon>Bacteria</taxon>
        <taxon>Bacillati</taxon>
        <taxon>Actinomycetota</taxon>
        <taxon>Actinomycetes</taxon>
        <taxon>Micrococcales</taxon>
        <taxon>Micrococcaceae</taxon>
        <taxon>Tersicoccus</taxon>
    </lineage>
</organism>
<proteinExistence type="predicted"/>
<reference evidence="2" key="1">
    <citation type="journal article" date="2019" name="Int. J. Syst. Evol. Microbiol.">
        <title>The Global Catalogue of Microorganisms (GCM) 10K type strain sequencing project: providing services to taxonomists for standard genome sequencing and annotation.</title>
        <authorList>
            <consortium name="The Broad Institute Genomics Platform"/>
            <consortium name="The Broad Institute Genome Sequencing Center for Infectious Disease"/>
            <person name="Wu L."/>
            <person name="Ma J."/>
        </authorList>
    </citation>
    <scope>NUCLEOTIDE SEQUENCE [LARGE SCALE GENOMIC DNA]</scope>
    <source>
        <strain evidence="2">CGMCC 1.15480</strain>
    </source>
</reference>